<sequence length="171" mass="19079">MARLRETILVDTNVLIEAWRIDGWRALRGGYALETVGECVIETQTGFQQRKPEQRIDDAELRAGLKAIHVVSDVERASAHVRDPEIAFLDLGEKALWAHALARTDAWVLCGPDKASLRIGVRAGLSDRLVSLERLLNDAGHRPKTQLKTAYTKDWLSRTLAALALREGKFA</sequence>
<gene>
    <name evidence="1" type="ORF">EDD54_2853</name>
</gene>
<evidence type="ECO:0008006" key="3">
    <source>
        <dbReference type="Google" id="ProtNLM"/>
    </source>
</evidence>
<keyword evidence="2" id="KW-1185">Reference proteome</keyword>
<evidence type="ECO:0000313" key="1">
    <source>
        <dbReference type="EMBL" id="TDP84248.1"/>
    </source>
</evidence>
<dbReference type="OrthoDB" id="7836766at2"/>
<comment type="caution">
    <text evidence="1">The sequence shown here is derived from an EMBL/GenBank/DDBJ whole genome shotgun (WGS) entry which is preliminary data.</text>
</comment>
<dbReference type="AlphaFoldDB" id="A0A4V3CVY5"/>
<proteinExistence type="predicted"/>
<reference evidence="1 2" key="1">
    <citation type="submission" date="2019-03" db="EMBL/GenBank/DDBJ databases">
        <title>Genomic Encyclopedia of Type Strains, Phase IV (KMG-IV): sequencing the most valuable type-strain genomes for metagenomic binning, comparative biology and taxonomic classification.</title>
        <authorList>
            <person name="Goeker M."/>
        </authorList>
    </citation>
    <scope>NUCLEOTIDE SEQUENCE [LARGE SCALE GENOMIC DNA]</scope>
    <source>
        <strain evidence="1 2">DSM 102969</strain>
    </source>
</reference>
<accession>A0A4V3CVY5</accession>
<name>A0A4V3CVY5_9HYPH</name>
<protein>
    <recommendedName>
        <fullName evidence="3">PIN domain-containing protein</fullName>
    </recommendedName>
</protein>
<evidence type="ECO:0000313" key="2">
    <source>
        <dbReference type="Proteomes" id="UP000294547"/>
    </source>
</evidence>
<dbReference type="RefSeq" id="WP_126540236.1">
    <property type="nucleotide sequence ID" value="NZ_BSPM01000002.1"/>
</dbReference>
<dbReference type="Proteomes" id="UP000294547">
    <property type="component" value="Unassembled WGS sequence"/>
</dbReference>
<organism evidence="1 2">
    <name type="scientific">Oharaeibacter diazotrophicus</name>
    <dbReference type="NCBI Taxonomy" id="1920512"/>
    <lineage>
        <taxon>Bacteria</taxon>
        <taxon>Pseudomonadati</taxon>
        <taxon>Pseudomonadota</taxon>
        <taxon>Alphaproteobacteria</taxon>
        <taxon>Hyphomicrobiales</taxon>
        <taxon>Pleomorphomonadaceae</taxon>
        <taxon>Oharaeibacter</taxon>
    </lineage>
</organism>
<dbReference type="EMBL" id="SNXY01000008">
    <property type="protein sequence ID" value="TDP84248.1"/>
    <property type="molecule type" value="Genomic_DNA"/>
</dbReference>